<organism evidence="1">
    <name type="scientific">human gut metagenome</name>
    <dbReference type="NCBI Taxonomy" id="408170"/>
    <lineage>
        <taxon>unclassified sequences</taxon>
        <taxon>metagenomes</taxon>
        <taxon>organismal metagenomes</taxon>
    </lineage>
</organism>
<dbReference type="EMBL" id="AJWY01004784">
    <property type="protein sequence ID" value="EKC71410.1"/>
    <property type="molecule type" value="Genomic_DNA"/>
</dbReference>
<reference evidence="1" key="1">
    <citation type="journal article" date="2013" name="Environ. Microbiol.">
        <title>Microbiota from the distal guts of lean and obese adolescents exhibit partial functional redundancy besides clear differences in community structure.</title>
        <authorList>
            <person name="Ferrer M."/>
            <person name="Ruiz A."/>
            <person name="Lanza F."/>
            <person name="Haange S.B."/>
            <person name="Oberbach A."/>
            <person name="Till H."/>
            <person name="Bargiela R."/>
            <person name="Campoy C."/>
            <person name="Segura M.T."/>
            <person name="Richter M."/>
            <person name="von Bergen M."/>
            <person name="Seifert J."/>
            <person name="Suarez A."/>
        </authorList>
    </citation>
    <scope>NUCLEOTIDE SEQUENCE</scope>
</reference>
<dbReference type="GO" id="GO:0004642">
    <property type="term" value="F:phosphoribosylformylglycinamidine synthase activity"/>
    <property type="evidence" value="ECO:0007669"/>
    <property type="project" value="TreeGrafter"/>
</dbReference>
<accession>K1TZ33</accession>
<dbReference type="Pfam" id="PF13507">
    <property type="entry name" value="GATase_5"/>
    <property type="match status" value="1"/>
</dbReference>
<comment type="caution">
    <text evidence="1">The sequence shown here is derived from an EMBL/GenBank/DDBJ whole genome shotgun (WGS) entry which is preliminary data.</text>
</comment>
<gene>
    <name evidence="1" type="ORF">LEA_07278</name>
</gene>
<dbReference type="PANTHER" id="PTHR10099:SF1">
    <property type="entry name" value="PHOSPHORIBOSYLFORMYLGLYCINAMIDINE SYNTHASE"/>
    <property type="match status" value="1"/>
</dbReference>
<dbReference type="SUPFAM" id="SSF52317">
    <property type="entry name" value="Class I glutamine amidotransferase-like"/>
    <property type="match status" value="1"/>
</dbReference>
<dbReference type="AlphaFoldDB" id="K1TZ33"/>
<dbReference type="PANTHER" id="PTHR10099">
    <property type="entry name" value="PHOSPHORIBOSYLFORMYLGLYCINAMIDINE SYNTHASE"/>
    <property type="match status" value="1"/>
</dbReference>
<dbReference type="InterPro" id="IPR029062">
    <property type="entry name" value="Class_I_gatase-like"/>
</dbReference>
<dbReference type="GO" id="GO:0006164">
    <property type="term" value="P:purine nucleotide biosynthetic process"/>
    <property type="evidence" value="ECO:0007669"/>
    <property type="project" value="TreeGrafter"/>
</dbReference>
<evidence type="ECO:0000313" key="1">
    <source>
        <dbReference type="EMBL" id="EKC71410.1"/>
    </source>
</evidence>
<proteinExistence type="predicted"/>
<feature type="non-terminal residue" evidence="1">
    <location>
        <position position="1"/>
    </location>
</feature>
<dbReference type="Gene3D" id="3.40.50.880">
    <property type="match status" value="1"/>
</dbReference>
<name>K1TZ33_9ZZZZ</name>
<dbReference type="SMART" id="SM01211">
    <property type="entry name" value="GATase_5"/>
    <property type="match status" value="1"/>
</dbReference>
<sequence length="127" mass="13955">HISQIVTTRVATTASPWLAGFELGELHAIAVSHGEGKFVVSRELAEQLFANGQVVFQYVGSDGQPTAEAPFNPNGSSYAIEGIISQNGQILGKMGHTERYEKNLFKNIAGNKEQNLFRNAVDYFRKK</sequence>
<dbReference type="GO" id="GO:0005737">
    <property type="term" value="C:cytoplasm"/>
    <property type="evidence" value="ECO:0007669"/>
    <property type="project" value="TreeGrafter"/>
</dbReference>
<protein>
    <submittedName>
        <fullName evidence="1">Phosphoribosylformylglycinamidine synthase</fullName>
    </submittedName>
</protein>